<proteinExistence type="predicted"/>
<name>A0A3L7Z2X4_9BACE</name>
<dbReference type="AlphaFoldDB" id="A0A3L7Z2X4"/>
<reference evidence="1 2" key="1">
    <citation type="submission" date="2018-09" db="EMBL/GenBank/DDBJ databases">
        <title>Murine metabolic-syndrome-specific gut microbial biobank.</title>
        <authorList>
            <person name="Liu C."/>
        </authorList>
    </citation>
    <scope>NUCLEOTIDE SEQUENCE [LARGE SCALE GENOMIC DNA]</scope>
    <source>
        <strain evidence="1 2">0.1X-D8-26</strain>
    </source>
</reference>
<dbReference type="Proteomes" id="UP000267159">
    <property type="component" value="Unassembled WGS sequence"/>
</dbReference>
<gene>
    <name evidence="1" type="ORF">D7Y07_14695</name>
</gene>
<protein>
    <submittedName>
        <fullName evidence="1">Uncharacterized protein</fullName>
    </submittedName>
</protein>
<dbReference type="EMBL" id="RAZM01000057">
    <property type="protein sequence ID" value="RLT79240.1"/>
    <property type="molecule type" value="Genomic_DNA"/>
</dbReference>
<organism evidence="1 2">
    <name type="scientific">Bacteroides acidifaciens</name>
    <dbReference type="NCBI Taxonomy" id="85831"/>
    <lineage>
        <taxon>Bacteria</taxon>
        <taxon>Pseudomonadati</taxon>
        <taxon>Bacteroidota</taxon>
        <taxon>Bacteroidia</taxon>
        <taxon>Bacteroidales</taxon>
        <taxon>Bacteroidaceae</taxon>
        <taxon>Bacteroides</taxon>
    </lineage>
</organism>
<evidence type="ECO:0000313" key="2">
    <source>
        <dbReference type="Proteomes" id="UP000267159"/>
    </source>
</evidence>
<accession>A0A3L7Z2X4</accession>
<sequence>MPDNLRLYLSVIKNGTSIHIAVPSQHKHKIKHDKTTMQSSCYAGEAYLAWLIYIRIPIRSFIRRFA</sequence>
<comment type="caution">
    <text evidence="1">The sequence shown here is derived from an EMBL/GenBank/DDBJ whole genome shotgun (WGS) entry which is preliminary data.</text>
</comment>
<evidence type="ECO:0000313" key="1">
    <source>
        <dbReference type="EMBL" id="RLT79240.1"/>
    </source>
</evidence>